<gene>
    <name evidence="1" type="ORF">UABAM_00777</name>
</gene>
<sequence>MRMIALLSIVLLIAGCNPDTSNVNNNEDHAVENCISFPNTDKISITYYAKMSDETNPKTKDITDAATVQLWLNTLAKIPQEGSGKRIKMGDVAKYIIDFYQGKNLIGTLRVLGSHLDAPAEESYDFYSPGIDDPFVDLVAKLFP</sequence>
<dbReference type="AlphaFoldDB" id="A0A5S9IIQ7"/>
<dbReference type="PROSITE" id="PS51257">
    <property type="entry name" value="PROKAR_LIPOPROTEIN"/>
    <property type="match status" value="1"/>
</dbReference>
<proteinExistence type="predicted"/>
<dbReference type="RefSeq" id="WP_151966680.1">
    <property type="nucleotide sequence ID" value="NZ_AP019860.1"/>
</dbReference>
<dbReference type="Proteomes" id="UP000326354">
    <property type="component" value="Chromosome"/>
</dbReference>
<organism evidence="1 2">
    <name type="scientific">Uabimicrobium amorphum</name>
    <dbReference type="NCBI Taxonomy" id="2596890"/>
    <lineage>
        <taxon>Bacteria</taxon>
        <taxon>Pseudomonadati</taxon>
        <taxon>Planctomycetota</taxon>
        <taxon>Candidatus Uabimicrobiia</taxon>
        <taxon>Candidatus Uabimicrobiales</taxon>
        <taxon>Candidatus Uabimicrobiaceae</taxon>
        <taxon>Candidatus Uabimicrobium</taxon>
    </lineage>
</organism>
<protein>
    <submittedName>
        <fullName evidence="1">Uncharacterized protein</fullName>
    </submittedName>
</protein>
<evidence type="ECO:0000313" key="2">
    <source>
        <dbReference type="Proteomes" id="UP000326354"/>
    </source>
</evidence>
<reference evidence="1 2" key="1">
    <citation type="submission" date="2019-08" db="EMBL/GenBank/DDBJ databases">
        <title>Complete genome sequence of Candidatus Uab amorphum.</title>
        <authorList>
            <person name="Shiratori T."/>
            <person name="Suzuki S."/>
            <person name="Kakizawa Y."/>
            <person name="Ishida K."/>
        </authorList>
    </citation>
    <scope>NUCLEOTIDE SEQUENCE [LARGE SCALE GENOMIC DNA]</scope>
    <source>
        <strain evidence="1 2">SRT547</strain>
    </source>
</reference>
<keyword evidence="2" id="KW-1185">Reference proteome</keyword>
<name>A0A5S9IIQ7_UABAM</name>
<dbReference type="KEGG" id="uam:UABAM_00777"/>
<evidence type="ECO:0000313" key="1">
    <source>
        <dbReference type="EMBL" id="BBM82434.1"/>
    </source>
</evidence>
<accession>A0A5S9IIQ7</accession>
<dbReference type="EMBL" id="AP019860">
    <property type="protein sequence ID" value="BBM82434.1"/>
    <property type="molecule type" value="Genomic_DNA"/>
</dbReference>